<name>A0AAQ4EFF8_AMBAM</name>
<sequence length="144" mass="16687">MLDMGYEKIVVFGRRRLVRRTDRNRRRCGDRLRAQIYPCLVIRILIHHLRSTRLAWHPMTWSRSQNQMKWQLPWQVLSQVVPDMAEEAILDQVLIPTMATAETAEEMTEDELTPAVAAPEMADDRIPYEAAPAMVSGNMHMCPS</sequence>
<evidence type="ECO:0000313" key="1">
    <source>
        <dbReference type="EMBL" id="KAK8773368.1"/>
    </source>
</evidence>
<comment type="caution">
    <text evidence="1">The sequence shown here is derived from an EMBL/GenBank/DDBJ whole genome shotgun (WGS) entry which is preliminary data.</text>
</comment>
<reference evidence="1 2" key="1">
    <citation type="journal article" date="2023" name="Arcadia Sci">
        <title>De novo assembly of a long-read Amblyomma americanum tick genome.</title>
        <authorList>
            <person name="Chou S."/>
            <person name="Poskanzer K.E."/>
            <person name="Rollins M."/>
            <person name="Thuy-Boun P.S."/>
        </authorList>
    </citation>
    <scope>NUCLEOTIDE SEQUENCE [LARGE SCALE GENOMIC DNA]</scope>
    <source>
        <strain evidence="1">F_SG_1</strain>
        <tissue evidence="1">Salivary glands</tissue>
    </source>
</reference>
<dbReference type="EMBL" id="JARKHS020017003">
    <property type="protein sequence ID" value="KAK8773368.1"/>
    <property type="molecule type" value="Genomic_DNA"/>
</dbReference>
<dbReference type="AlphaFoldDB" id="A0AAQ4EFF8"/>
<protein>
    <submittedName>
        <fullName evidence="1">Uncharacterized protein</fullName>
    </submittedName>
</protein>
<evidence type="ECO:0000313" key="2">
    <source>
        <dbReference type="Proteomes" id="UP001321473"/>
    </source>
</evidence>
<proteinExistence type="predicted"/>
<gene>
    <name evidence="1" type="ORF">V5799_012099</name>
</gene>
<organism evidence="1 2">
    <name type="scientific">Amblyomma americanum</name>
    <name type="common">Lone star tick</name>
    <dbReference type="NCBI Taxonomy" id="6943"/>
    <lineage>
        <taxon>Eukaryota</taxon>
        <taxon>Metazoa</taxon>
        <taxon>Ecdysozoa</taxon>
        <taxon>Arthropoda</taxon>
        <taxon>Chelicerata</taxon>
        <taxon>Arachnida</taxon>
        <taxon>Acari</taxon>
        <taxon>Parasitiformes</taxon>
        <taxon>Ixodida</taxon>
        <taxon>Ixodoidea</taxon>
        <taxon>Ixodidae</taxon>
        <taxon>Amblyomminae</taxon>
        <taxon>Amblyomma</taxon>
    </lineage>
</organism>
<dbReference type="Proteomes" id="UP001321473">
    <property type="component" value="Unassembled WGS sequence"/>
</dbReference>
<keyword evidence="2" id="KW-1185">Reference proteome</keyword>
<accession>A0AAQ4EFF8</accession>
<feature type="non-terminal residue" evidence="1">
    <location>
        <position position="144"/>
    </location>
</feature>